<keyword evidence="4" id="KW-1185">Reference proteome</keyword>
<keyword evidence="1" id="KW-0560">Oxidoreductase</keyword>
<dbReference type="OrthoDB" id="9778326at2"/>
<evidence type="ECO:0000256" key="1">
    <source>
        <dbReference type="HAMAP-Rule" id="MF_00469"/>
    </source>
</evidence>
<dbReference type="InterPro" id="IPR020936">
    <property type="entry name" value="TrhO"/>
</dbReference>
<dbReference type="Pfam" id="PF17773">
    <property type="entry name" value="UPF0176_N"/>
    <property type="match status" value="1"/>
</dbReference>
<dbReference type="AlphaFoldDB" id="A0A2S7K2P3"/>
<dbReference type="InterPro" id="IPR036873">
    <property type="entry name" value="Rhodanese-like_dom_sf"/>
</dbReference>
<evidence type="ECO:0000313" key="3">
    <source>
        <dbReference type="EMBL" id="PQA86769.1"/>
    </source>
</evidence>
<dbReference type="RefSeq" id="WP_104830886.1">
    <property type="nucleotide sequence ID" value="NZ_PJCH01000011.1"/>
</dbReference>
<keyword evidence="1" id="KW-0819">tRNA processing</keyword>
<comment type="function">
    <text evidence="1">Catalyzes oxygen-dependent 5-hydroxyuridine (ho5U) modification at position 34 in tRNAs.</text>
</comment>
<dbReference type="SMART" id="SM00450">
    <property type="entry name" value="RHOD"/>
    <property type="match status" value="1"/>
</dbReference>
<comment type="similarity">
    <text evidence="1">Belongs to the TrhO family.</text>
</comment>
<sequence length="308" mass="34634">MSEIVVSAFYKFTPLPDFETHQAGLLACAEENGVKGTILLAPEGVNGTISGPREGVDAALRALKALPGCEGLDWKESYTDENPFLRMKVRLKKEIVTLGVGDVAAHESHERYVEPHDWNKVIADPDTIVIDTRNDYEVSIGTFDRAINPETASFRDFPAWFRKFREENPFKKVAMFCTGGIRCEKSVAFLRSEGVEDVVHLKGGILKYLETVPEEESLWRGECFVFDQRVSVGHDLAPGSYDQCYACRRPITDADKASPYYVKGVSCPHCHDEYSEERRRAFAERQKQIELARARGEQHIGVKQKADG</sequence>
<organism evidence="3 4">
    <name type="scientific">Hyphococcus luteus</name>
    <dbReference type="NCBI Taxonomy" id="2058213"/>
    <lineage>
        <taxon>Bacteria</taxon>
        <taxon>Pseudomonadati</taxon>
        <taxon>Pseudomonadota</taxon>
        <taxon>Alphaproteobacteria</taxon>
        <taxon>Parvularculales</taxon>
        <taxon>Parvularculaceae</taxon>
        <taxon>Hyphococcus</taxon>
    </lineage>
</organism>
<dbReference type="Pfam" id="PF00581">
    <property type="entry name" value="Rhodanese"/>
    <property type="match status" value="1"/>
</dbReference>
<dbReference type="PROSITE" id="PS50206">
    <property type="entry name" value="RHODANESE_3"/>
    <property type="match status" value="1"/>
</dbReference>
<dbReference type="HAMAP" id="MF_00469">
    <property type="entry name" value="TrhO"/>
    <property type="match status" value="1"/>
</dbReference>
<comment type="caution">
    <text evidence="3">The sequence shown here is derived from an EMBL/GenBank/DDBJ whole genome shotgun (WGS) entry which is preliminary data.</text>
</comment>
<accession>A0A2S7K2P3</accession>
<gene>
    <name evidence="1" type="primary">trhO</name>
    <name evidence="3" type="ORF">CW354_14865</name>
</gene>
<evidence type="ECO:0000313" key="4">
    <source>
        <dbReference type="Proteomes" id="UP000239504"/>
    </source>
</evidence>
<reference evidence="3 4" key="1">
    <citation type="submission" date="2017-12" db="EMBL/GenBank/DDBJ databases">
        <authorList>
            <person name="Hurst M.R.H."/>
        </authorList>
    </citation>
    <scope>NUCLEOTIDE SEQUENCE [LARGE SCALE GENOMIC DNA]</scope>
    <source>
        <strain evidence="3 4">SY-3-19</strain>
    </source>
</reference>
<dbReference type="SUPFAM" id="SSF52821">
    <property type="entry name" value="Rhodanese/Cell cycle control phosphatase"/>
    <property type="match status" value="1"/>
</dbReference>
<proteinExistence type="inferred from homology"/>
<protein>
    <recommendedName>
        <fullName evidence="1">tRNA uridine(34) hydroxylase</fullName>
        <ecNumber evidence="1">1.14.-.-</ecNumber>
    </recommendedName>
    <alternativeName>
        <fullName evidence="1">tRNA hydroxylation protein O</fullName>
    </alternativeName>
</protein>
<dbReference type="Gene3D" id="3.30.70.100">
    <property type="match status" value="1"/>
</dbReference>
<dbReference type="PANTHER" id="PTHR43268">
    <property type="entry name" value="THIOSULFATE SULFURTRANSFERASE/RHODANESE-LIKE DOMAIN-CONTAINING PROTEIN 2"/>
    <property type="match status" value="1"/>
</dbReference>
<dbReference type="InterPro" id="IPR001763">
    <property type="entry name" value="Rhodanese-like_dom"/>
</dbReference>
<name>A0A2S7K2P3_9PROT</name>
<dbReference type="GO" id="GO:0016705">
    <property type="term" value="F:oxidoreductase activity, acting on paired donors, with incorporation or reduction of molecular oxygen"/>
    <property type="evidence" value="ECO:0007669"/>
    <property type="project" value="UniProtKB-UniRule"/>
</dbReference>
<feature type="domain" description="Rhodanese" evidence="2">
    <location>
        <begin position="123"/>
        <end position="217"/>
    </location>
</feature>
<dbReference type="EC" id="1.14.-.-" evidence="1"/>
<dbReference type="Proteomes" id="UP000239504">
    <property type="component" value="Unassembled WGS sequence"/>
</dbReference>
<dbReference type="PANTHER" id="PTHR43268:SF3">
    <property type="entry name" value="RHODANESE-LIKE DOMAIN-CONTAINING PROTEIN 7-RELATED"/>
    <property type="match status" value="1"/>
</dbReference>
<evidence type="ECO:0000259" key="2">
    <source>
        <dbReference type="PROSITE" id="PS50206"/>
    </source>
</evidence>
<dbReference type="InterPro" id="IPR040503">
    <property type="entry name" value="TRHO_N"/>
</dbReference>
<dbReference type="EMBL" id="PJCH01000011">
    <property type="protein sequence ID" value="PQA86769.1"/>
    <property type="molecule type" value="Genomic_DNA"/>
</dbReference>
<dbReference type="NCBIfam" id="NF001136">
    <property type="entry name" value="PRK00142.1-4"/>
    <property type="match status" value="1"/>
</dbReference>
<dbReference type="GO" id="GO:0006400">
    <property type="term" value="P:tRNA modification"/>
    <property type="evidence" value="ECO:0007669"/>
    <property type="project" value="UniProtKB-UniRule"/>
</dbReference>
<dbReference type="Gene3D" id="3.40.250.10">
    <property type="entry name" value="Rhodanese-like domain"/>
    <property type="match status" value="1"/>
</dbReference>
<comment type="catalytic activity">
    <reaction evidence="1">
        <text>uridine(34) in tRNA + AH2 + O2 = 5-hydroxyuridine(34) in tRNA + A + H2O</text>
        <dbReference type="Rhea" id="RHEA:64224"/>
        <dbReference type="Rhea" id="RHEA-COMP:11727"/>
        <dbReference type="Rhea" id="RHEA-COMP:13381"/>
        <dbReference type="ChEBI" id="CHEBI:13193"/>
        <dbReference type="ChEBI" id="CHEBI:15377"/>
        <dbReference type="ChEBI" id="CHEBI:15379"/>
        <dbReference type="ChEBI" id="CHEBI:17499"/>
        <dbReference type="ChEBI" id="CHEBI:65315"/>
        <dbReference type="ChEBI" id="CHEBI:136877"/>
    </reaction>
</comment>
<dbReference type="CDD" id="cd01518">
    <property type="entry name" value="RHOD_YceA"/>
    <property type="match status" value="1"/>
</dbReference>